<dbReference type="Pfam" id="PF00106">
    <property type="entry name" value="adh_short"/>
    <property type="match status" value="1"/>
</dbReference>
<comment type="caution">
    <text evidence="4">The sequence shown here is derived from an EMBL/GenBank/DDBJ whole genome shotgun (WGS) entry which is preliminary data.</text>
</comment>
<dbReference type="OrthoDB" id="191139at2759"/>
<dbReference type="RefSeq" id="XP_058313017.1">
    <property type="nucleotide sequence ID" value="XM_058447606.1"/>
</dbReference>
<keyword evidence="3" id="KW-0560">Oxidoreductase</keyword>
<name>A0A9W9NEJ0_9EURO</name>
<evidence type="ECO:0000256" key="2">
    <source>
        <dbReference type="ARBA" id="ARBA00022857"/>
    </source>
</evidence>
<proteinExistence type="inferred from homology"/>
<evidence type="ECO:0000256" key="3">
    <source>
        <dbReference type="ARBA" id="ARBA00023002"/>
    </source>
</evidence>
<evidence type="ECO:0000313" key="5">
    <source>
        <dbReference type="Proteomes" id="UP001150904"/>
    </source>
</evidence>
<comment type="similarity">
    <text evidence="1">Belongs to the short-chain dehydrogenases/reductases (SDR) family.</text>
</comment>
<protein>
    <submittedName>
        <fullName evidence="4">Short-chain dehydrogenase</fullName>
    </submittedName>
</protein>
<keyword evidence="2" id="KW-0521">NADP</keyword>
<dbReference type="PANTHER" id="PTHR24320">
    <property type="entry name" value="RETINOL DEHYDROGENASE"/>
    <property type="match status" value="1"/>
</dbReference>
<keyword evidence="5" id="KW-1185">Reference proteome</keyword>
<gene>
    <name evidence="4" type="ORF">N7498_000543</name>
</gene>
<reference evidence="4" key="2">
    <citation type="journal article" date="2023" name="IMA Fungus">
        <title>Comparative genomic study of the Penicillium genus elucidates a diverse pangenome and 15 lateral gene transfer events.</title>
        <authorList>
            <person name="Petersen C."/>
            <person name="Sorensen T."/>
            <person name="Nielsen M.R."/>
            <person name="Sondergaard T.E."/>
            <person name="Sorensen J.L."/>
            <person name="Fitzpatrick D.A."/>
            <person name="Frisvad J.C."/>
            <person name="Nielsen K.L."/>
        </authorList>
    </citation>
    <scope>NUCLEOTIDE SEQUENCE</scope>
    <source>
        <strain evidence="4">IBT 15544</strain>
    </source>
</reference>
<dbReference type="Gene3D" id="3.40.50.720">
    <property type="entry name" value="NAD(P)-binding Rossmann-like Domain"/>
    <property type="match status" value="1"/>
</dbReference>
<sequence length="327" mass="35643">MAKFLSKAVWTQCYRIPEPPLTEKNLPDQDGRVHIVTGGYAGVGRKLSAILYGKGATVYIAGRSEQKAEDAMSQIKEEHASSSGHLHFLLLDLNDLSTIKASVQNFLSKETRLDVLVNNAGVMFPPKGSKTTQGHDLQFGTNMLGPFLFTKLLMPIMVETAKTAAPGSVRVTWAASLAIQILSPNGGGLVLDESGAPKIFDSQQTNYGQTKVGNVFLAVKTQELFGSQGIRSVSFNPGNLKTELQRHSSGLMMKVAEPMLYPAIFGAYTELYSGWSEEIGADKSITYVMPWGRDGTDLVRSDIQKAIGNGLADKVWDWCELETTKYS</sequence>
<dbReference type="SUPFAM" id="SSF51735">
    <property type="entry name" value="NAD(P)-binding Rossmann-fold domains"/>
    <property type="match status" value="1"/>
</dbReference>
<evidence type="ECO:0000256" key="1">
    <source>
        <dbReference type="ARBA" id="ARBA00006484"/>
    </source>
</evidence>
<dbReference type="InterPro" id="IPR036291">
    <property type="entry name" value="NAD(P)-bd_dom_sf"/>
</dbReference>
<evidence type="ECO:0000313" key="4">
    <source>
        <dbReference type="EMBL" id="KAJ5218444.1"/>
    </source>
</evidence>
<dbReference type="InterPro" id="IPR002347">
    <property type="entry name" value="SDR_fam"/>
</dbReference>
<organism evidence="4 5">
    <name type="scientific">Penicillium cinerascens</name>
    <dbReference type="NCBI Taxonomy" id="70096"/>
    <lineage>
        <taxon>Eukaryota</taxon>
        <taxon>Fungi</taxon>
        <taxon>Dikarya</taxon>
        <taxon>Ascomycota</taxon>
        <taxon>Pezizomycotina</taxon>
        <taxon>Eurotiomycetes</taxon>
        <taxon>Eurotiomycetidae</taxon>
        <taxon>Eurotiales</taxon>
        <taxon>Aspergillaceae</taxon>
        <taxon>Penicillium</taxon>
    </lineage>
</organism>
<dbReference type="GeneID" id="83174906"/>
<dbReference type="EMBL" id="JAPQKR010000004">
    <property type="protein sequence ID" value="KAJ5218444.1"/>
    <property type="molecule type" value="Genomic_DNA"/>
</dbReference>
<dbReference type="PRINTS" id="PR00081">
    <property type="entry name" value="GDHRDH"/>
</dbReference>
<accession>A0A9W9NEJ0</accession>
<dbReference type="PANTHER" id="PTHR24320:SF236">
    <property type="entry name" value="SHORT-CHAIN DEHYDROGENASE-RELATED"/>
    <property type="match status" value="1"/>
</dbReference>
<dbReference type="GO" id="GO:0016491">
    <property type="term" value="F:oxidoreductase activity"/>
    <property type="evidence" value="ECO:0007669"/>
    <property type="project" value="UniProtKB-KW"/>
</dbReference>
<dbReference type="Proteomes" id="UP001150904">
    <property type="component" value="Unassembled WGS sequence"/>
</dbReference>
<dbReference type="AlphaFoldDB" id="A0A9W9NEJ0"/>
<reference evidence="4" key="1">
    <citation type="submission" date="2022-12" db="EMBL/GenBank/DDBJ databases">
        <authorList>
            <person name="Petersen C."/>
        </authorList>
    </citation>
    <scope>NUCLEOTIDE SEQUENCE</scope>
    <source>
        <strain evidence="4">IBT 15544</strain>
    </source>
</reference>